<evidence type="ECO:0000256" key="1">
    <source>
        <dbReference type="ARBA" id="ARBA00000032"/>
    </source>
</evidence>
<dbReference type="AlphaFoldDB" id="A0AA36H8I8"/>
<dbReference type="PANTHER" id="PTHR11567">
    <property type="entry name" value="ACID PHOSPHATASE-RELATED"/>
    <property type="match status" value="1"/>
</dbReference>
<dbReference type="CDD" id="cd07061">
    <property type="entry name" value="HP_HAP_like"/>
    <property type="match status" value="1"/>
</dbReference>
<accession>A0AA36H8I8</accession>
<proteinExistence type="inferred from homology"/>
<dbReference type="Proteomes" id="UP001176961">
    <property type="component" value="Unassembled WGS sequence"/>
</dbReference>
<dbReference type="InterPro" id="IPR029033">
    <property type="entry name" value="His_PPase_superfam"/>
</dbReference>
<evidence type="ECO:0000256" key="2">
    <source>
        <dbReference type="ARBA" id="ARBA00005375"/>
    </source>
</evidence>
<gene>
    <name evidence="3" type="ORF">CYNAS_LOCUS17921</name>
</gene>
<evidence type="ECO:0000313" key="4">
    <source>
        <dbReference type="Proteomes" id="UP001176961"/>
    </source>
</evidence>
<dbReference type="EMBL" id="CATQJL010000316">
    <property type="protein sequence ID" value="CAJ0605938.1"/>
    <property type="molecule type" value="Genomic_DNA"/>
</dbReference>
<dbReference type="PANTHER" id="PTHR11567:SF209">
    <property type="entry name" value="INTESTINAL ACID PHOSPHATASE"/>
    <property type="match status" value="1"/>
</dbReference>
<keyword evidence="4" id="KW-1185">Reference proteome</keyword>
<comment type="catalytic activity">
    <reaction evidence="1">
        <text>a phosphate monoester + H2O = an alcohol + phosphate</text>
        <dbReference type="Rhea" id="RHEA:15017"/>
        <dbReference type="ChEBI" id="CHEBI:15377"/>
        <dbReference type="ChEBI" id="CHEBI:30879"/>
        <dbReference type="ChEBI" id="CHEBI:43474"/>
        <dbReference type="ChEBI" id="CHEBI:67140"/>
        <dbReference type="EC" id="3.1.3.2"/>
    </reaction>
</comment>
<dbReference type="InterPro" id="IPR000560">
    <property type="entry name" value="His_Pase_clade-2"/>
</dbReference>
<evidence type="ECO:0000313" key="3">
    <source>
        <dbReference type="EMBL" id="CAJ0605938.1"/>
    </source>
</evidence>
<comment type="similarity">
    <text evidence="2">Belongs to the histidine acid phosphatase family.</text>
</comment>
<dbReference type="InterPro" id="IPR050645">
    <property type="entry name" value="Histidine_acid_phosphatase"/>
</dbReference>
<dbReference type="Gene3D" id="3.40.50.1240">
    <property type="entry name" value="Phosphoglycerate mutase-like"/>
    <property type="match status" value="1"/>
</dbReference>
<dbReference type="PROSITE" id="PS00616">
    <property type="entry name" value="HIS_ACID_PHOSPHAT_1"/>
    <property type="match status" value="1"/>
</dbReference>
<dbReference type="GO" id="GO:0003993">
    <property type="term" value="F:acid phosphatase activity"/>
    <property type="evidence" value="ECO:0007669"/>
    <property type="project" value="UniProtKB-EC"/>
</dbReference>
<dbReference type="Pfam" id="PF00328">
    <property type="entry name" value="His_Phos_2"/>
    <property type="match status" value="1"/>
</dbReference>
<reference evidence="3" key="1">
    <citation type="submission" date="2023-07" db="EMBL/GenBank/DDBJ databases">
        <authorList>
            <consortium name="CYATHOMIX"/>
        </authorList>
    </citation>
    <scope>NUCLEOTIDE SEQUENCE</scope>
    <source>
        <strain evidence="3">N/A</strain>
    </source>
</reference>
<dbReference type="SUPFAM" id="SSF53254">
    <property type="entry name" value="Phosphoglycerate mutase-like"/>
    <property type="match status" value="1"/>
</dbReference>
<dbReference type="InterPro" id="IPR033379">
    <property type="entry name" value="Acid_Pase_AS"/>
</dbReference>
<comment type="caution">
    <text evidence="3">The sequence shown here is derived from an EMBL/GenBank/DDBJ whole genome shotgun (WGS) entry which is preliminary data.</text>
</comment>
<protein>
    <submittedName>
        <fullName evidence="3">Uncharacterized protein</fullName>
    </submittedName>
</protein>
<sequence length="456" mass="53000">MSTAFILFFLLLKQSALAAEMELLLVHALWRHGDRSPTKTFPKDPIQEDDWKFGGGGFGQLSPIGMRQHYNLGRQIRRRYIDRLGFLSKKYSSKEIYVRSTDFNRTIISALSNLMGMYGYNHGHSEKNVDYPDVEGWPTGYVPIAVHTVEAATDYLLPAEHESTICKRRNQLRKIAQESEEAKAFLTSHEVVELFKNLTAFCGQNITVNNFWSIRDILMIEQIHKKDRLRNESKWFSDELFKKMTEVDIRIEPYQAATFNKTVTFNNLDLWQEYQKVCGGSLFNDIKMRMDLKWDCLINHHSRCRWIDGLKYFVYSAHDVNVFAFFSILRLLHSEVVMPDGYVPYAAAVFVELWKNNTDGKPYFRLAYHRKPDETGDTIYTITQEIEPCEGKEFCKLDVYRDIAAKVKPDQEMAKLCLIDPNPSSSTESPPSPASTMWQPHFMIALILLSLKWVYF</sequence>
<organism evidence="3 4">
    <name type="scientific">Cylicocyclus nassatus</name>
    <name type="common">Nematode worm</name>
    <dbReference type="NCBI Taxonomy" id="53992"/>
    <lineage>
        <taxon>Eukaryota</taxon>
        <taxon>Metazoa</taxon>
        <taxon>Ecdysozoa</taxon>
        <taxon>Nematoda</taxon>
        <taxon>Chromadorea</taxon>
        <taxon>Rhabditida</taxon>
        <taxon>Rhabditina</taxon>
        <taxon>Rhabditomorpha</taxon>
        <taxon>Strongyloidea</taxon>
        <taxon>Strongylidae</taxon>
        <taxon>Cylicocyclus</taxon>
    </lineage>
</organism>
<name>A0AA36H8I8_CYLNA</name>